<dbReference type="GO" id="GO:0006886">
    <property type="term" value="P:intracellular protein transport"/>
    <property type="evidence" value="ECO:0007669"/>
    <property type="project" value="TreeGrafter"/>
</dbReference>
<dbReference type="SMART" id="SM01015">
    <property type="entry name" value="Arfaptin"/>
    <property type="match status" value="1"/>
</dbReference>
<dbReference type="Proteomes" id="UP000005226">
    <property type="component" value="Chromosome 15"/>
</dbReference>
<gene>
    <name evidence="8" type="primary">arfip2b</name>
</gene>
<dbReference type="SUPFAM" id="SSF103657">
    <property type="entry name" value="BAR/IMD domain-like"/>
    <property type="match status" value="1"/>
</dbReference>
<reference evidence="8" key="2">
    <citation type="submission" date="2025-08" db="UniProtKB">
        <authorList>
            <consortium name="Ensembl"/>
        </authorList>
    </citation>
    <scope>IDENTIFICATION</scope>
</reference>
<evidence type="ECO:0000256" key="5">
    <source>
        <dbReference type="ARBA" id="ARBA00023136"/>
    </source>
</evidence>
<keyword evidence="5" id="KW-0472">Membrane</keyword>
<proteinExistence type="predicted"/>
<evidence type="ECO:0000259" key="7">
    <source>
        <dbReference type="PROSITE" id="PS50870"/>
    </source>
</evidence>
<feature type="domain" description="AH" evidence="7">
    <location>
        <begin position="165"/>
        <end position="327"/>
    </location>
</feature>
<keyword evidence="4" id="KW-0333">Golgi apparatus</keyword>
<dbReference type="InterPro" id="IPR030798">
    <property type="entry name" value="Arfaptin_fam"/>
</dbReference>
<keyword evidence="6" id="KW-0175">Coiled coil</keyword>
<dbReference type="PANTHER" id="PTHR12141">
    <property type="entry name" value="ARFAPTIN-RELATED"/>
    <property type="match status" value="1"/>
</dbReference>
<dbReference type="GO" id="GO:0000139">
    <property type="term" value="C:Golgi membrane"/>
    <property type="evidence" value="ECO:0007669"/>
    <property type="project" value="UniProtKB-SubCell"/>
</dbReference>
<dbReference type="GO" id="GO:0032588">
    <property type="term" value="C:trans-Golgi network membrane"/>
    <property type="evidence" value="ECO:0007669"/>
    <property type="project" value="UniProtKB-ARBA"/>
</dbReference>
<dbReference type="PROSITE" id="PS50870">
    <property type="entry name" value="AH"/>
    <property type="match status" value="1"/>
</dbReference>
<evidence type="ECO:0000256" key="3">
    <source>
        <dbReference type="ARBA" id="ARBA00022553"/>
    </source>
</evidence>
<evidence type="ECO:0000256" key="2">
    <source>
        <dbReference type="ARBA" id="ARBA00004601"/>
    </source>
</evidence>
<dbReference type="Pfam" id="PF06456">
    <property type="entry name" value="Arfaptin"/>
    <property type="match status" value="1"/>
</dbReference>
<evidence type="ECO:0000313" key="8">
    <source>
        <dbReference type="Ensembl" id="ENSTRUP00000072894.1"/>
    </source>
</evidence>
<dbReference type="GeneTree" id="ENSGT00950000183040"/>
<dbReference type="Ensembl" id="ENSTRUT00000076352.1">
    <property type="protein sequence ID" value="ENSTRUP00000072894.1"/>
    <property type="gene ID" value="ENSTRUG00000006003.3"/>
</dbReference>
<evidence type="ECO:0000256" key="4">
    <source>
        <dbReference type="ARBA" id="ARBA00023034"/>
    </source>
</evidence>
<comment type="subcellular location">
    <subcellularLocation>
        <location evidence="1">Golgi apparatus membrane</location>
    </subcellularLocation>
    <subcellularLocation>
        <location evidence="2">Golgi apparatus</location>
        <location evidence="2">trans-Golgi network</location>
    </subcellularLocation>
</comment>
<accession>A0A674NH11</accession>
<evidence type="ECO:0000256" key="6">
    <source>
        <dbReference type="SAM" id="Coils"/>
    </source>
</evidence>
<name>A0A674NH11_TAKRU</name>
<dbReference type="GO" id="GO:0034315">
    <property type="term" value="P:regulation of Arp2/3 complex-mediated actin nucleation"/>
    <property type="evidence" value="ECO:0007669"/>
    <property type="project" value="TreeGrafter"/>
</dbReference>
<dbReference type="PANTHER" id="PTHR12141:SF3">
    <property type="entry name" value="ARFAPTIN-2"/>
    <property type="match status" value="1"/>
</dbReference>
<dbReference type="CDD" id="cd07660">
    <property type="entry name" value="BAR_Arfaptin"/>
    <property type="match status" value="1"/>
</dbReference>
<sequence>MTDMMSKAATMEIPINSNGDTRTMAEDDGLEQAAKLQWSLDEKLGSSRGARDLQQVMVSGPNLNETSIVSGGYGGPAEGIIPTSSIQGPAVQYNADFTKWTPVAGLGSSSSASMADEKNRGVAVEKLENMKKWGLNTYKCTKQMISERFGRGSRTVDLELEAQIETQHALGDTFADLSQKSPELRDEFGYNAETQKLLCKNGETLLGAVNFFVSSINTLVNKTMEDTLMTIKMYESARLEFDAYRSDLEELSAGPRDAAALARMDAAQQQYQVQKEKYERLRSDVTIKLKFLEENKVKVMHKQLLLFHNAISAYFAGNQQQLEQTLKQFNVKLRPPGADKPSWLEEQ</sequence>
<evidence type="ECO:0000256" key="1">
    <source>
        <dbReference type="ARBA" id="ARBA00004394"/>
    </source>
</evidence>
<protein>
    <submittedName>
        <fullName evidence="8">ADP-ribosylation factor interacting protein 2b</fullName>
    </submittedName>
</protein>
<evidence type="ECO:0000313" key="9">
    <source>
        <dbReference type="Proteomes" id="UP000005226"/>
    </source>
</evidence>
<reference evidence="8" key="3">
    <citation type="submission" date="2025-09" db="UniProtKB">
        <authorList>
            <consortium name="Ensembl"/>
        </authorList>
    </citation>
    <scope>IDENTIFICATION</scope>
</reference>
<dbReference type="Gene3D" id="1.20.1270.60">
    <property type="entry name" value="Arfaptin homology (AH) domain/BAR domain"/>
    <property type="match status" value="1"/>
</dbReference>
<keyword evidence="9" id="KW-1185">Reference proteome</keyword>
<dbReference type="InterPro" id="IPR010504">
    <property type="entry name" value="AH_dom"/>
</dbReference>
<dbReference type="AlphaFoldDB" id="A0A674NH11"/>
<reference evidence="8 9" key="1">
    <citation type="journal article" date="2011" name="Genome Biol. Evol.">
        <title>Integration of the genetic map and genome assembly of fugu facilitates insights into distinct features of genome evolution in teleosts and mammals.</title>
        <authorList>
            <person name="Kai W."/>
            <person name="Kikuchi K."/>
            <person name="Tohari S."/>
            <person name="Chew A.K."/>
            <person name="Tay A."/>
            <person name="Fujiwara A."/>
            <person name="Hosoya S."/>
            <person name="Suetake H."/>
            <person name="Naruse K."/>
            <person name="Brenner S."/>
            <person name="Suzuki Y."/>
            <person name="Venkatesh B."/>
        </authorList>
    </citation>
    <scope>NUCLEOTIDE SEQUENCE [LARGE SCALE GENOMIC DNA]</scope>
</reference>
<dbReference type="GO" id="GO:0019904">
    <property type="term" value="F:protein domain specific binding"/>
    <property type="evidence" value="ECO:0007669"/>
    <property type="project" value="InterPro"/>
</dbReference>
<dbReference type="FunFam" id="1.20.1270.60:FF:000003">
    <property type="entry name" value="arfaptin-2 isoform X1"/>
    <property type="match status" value="1"/>
</dbReference>
<keyword evidence="3" id="KW-0597">Phosphoprotein</keyword>
<feature type="coiled-coil region" evidence="6">
    <location>
        <begin position="261"/>
        <end position="295"/>
    </location>
</feature>
<organism evidence="8 9">
    <name type="scientific">Takifugu rubripes</name>
    <name type="common">Japanese pufferfish</name>
    <name type="synonym">Fugu rubripes</name>
    <dbReference type="NCBI Taxonomy" id="31033"/>
    <lineage>
        <taxon>Eukaryota</taxon>
        <taxon>Metazoa</taxon>
        <taxon>Chordata</taxon>
        <taxon>Craniata</taxon>
        <taxon>Vertebrata</taxon>
        <taxon>Euteleostomi</taxon>
        <taxon>Actinopterygii</taxon>
        <taxon>Neopterygii</taxon>
        <taxon>Teleostei</taxon>
        <taxon>Neoteleostei</taxon>
        <taxon>Acanthomorphata</taxon>
        <taxon>Eupercaria</taxon>
        <taxon>Tetraodontiformes</taxon>
        <taxon>Tetradontoidea</taxon>
        <taxon>Tetraodontidae</taxon>
        <taxon>Takifugu</taxon>
    </lineage>
</organism>
<dbReference type="InterPro" id="IPR027267">
    <property type="entry name" value="AH/BAR_dom_sf"/>
</dbReference>
<dbReference type="GO" id="GO:0070273">
    <property type="term" value="F:phosphatidylinositol-4-phosphate binding"/>
    <property type="evidence" value="ECO:0007669"/>
    <property type="project" value="UniProtKB-ARBA"/>
</dbReference>
<dbReference type="GO" id="GO:0005829">
    <property type="term" value="C:cytosol"/>
    <property type="evidence" value="ECO:0007669"/>
    <property type="project" value="UniProtKB-ARBA"/>
</dbReference>